<dbReference type="AlphaFoldDB" id="A0A2V5GVN7"/>
<feature type="region of interest" description="Disordered" evidence="2">
    <location>
        <begin position="519"/>
        <end position="555"/>
    </location>
</feature>
<feature type="compositionally biased region" description="Basic and acidic residues" evidence="2">
    <location>
        <begin position="534"/>
        <end position="545"/>
    </location>
</feature>
<evidence type="ECO:0000313" key="5">
    <source>
        <dbReference type="Proteomes" id="UP000249829"/>
    </source>
</evidence>
<evidence type="ECO:0000313" key="4">
    <source>
        <dbReference type="EMBL" id="PYI13154.1"/>
    </source>
</evidence>
<keyword evidence="1 3" id="KW-0472">Membrane</keyword>
<feature type="compositionally biased region" description="Low complexity" evidence="2">
    <location>
        <begin position="116"/>
        <end position="136"/>
    </location>
</feature>
<dbReference type="InterPro" id="IPR029052">
    <property type="entry name" value="Metallo-depent_PP-like"/>
</dbReference>
<feature type="region of interest" description="Disordered" evidence="2">
    <location>
        <begin position="113"/>
        <end position="156"/>
    </location>
</feature>
<dbReference type="Proteomes" id="UP000249829">
    <property type="component" value="Unassembled WGS sequence"/>
</dbReference>
<accession>A0A2V5GVN7</accession>
<dbReference type="PANTHER" id="PTHR13315:SF1">
    <property type="entry name" value="PROTEIN TED1"/>
    <property type="match status" value="1"/>
</dbReference>
<gene>
    <name evidence="4" type="ORF">BO99DRAFT_407756</name>
</gene>
<feature type="compositionally biased region" description="Polar residues" evidence="2">
    <location>
        <begin position="146"/>
        <end position="156"/>
    </location>
</feature>
<dbReference type="PANTHER" id="PTHR13315">
    <property type="entry name" value="METALLO PHOSPHOESTERASE RELATED"/>
    <property type="match status" value="1"/>
</dbReference>
<protein>
    <recommendedName>
        <fullName evidence="6">Calcineurin-like phosphoesterase domain-containing protein</fullName>
    </recommendedName>
</protein>
<reference evidence="4 5" key="1">
    <citation type="submission" date="2018-02" db="EMBL/GenBank/DDBJ databases">
        <title>The genomes of Aspergillus section Nigri reveals drivers in fungal speciation.</title>
        <authorList>
            <consortium name="DOE Joint Genome Institute"/>
            <person name="Vesth T.C."/>
            <person name="Nybo J."/>
            <person name="Theobald S."/>
            <person name="Brandl J."/>
            <person name="Frisvad J.C."/>
            <person name="Nielsen K.F."/>
            <person name="Lyhne E.K."/>
            <person name="Kogle M.E."/>
            <person name="Kuo A."/>
            <person name="Riley R."/>
            <person name="Clum A."/>
            <person name="Nolan M."/>
            <person name="Lipzen A."/>
            <person name="Salamov A."/>
            <person name="Henrissat B."/>
            <person name="Wiebenga A."/>
            <person name="De vries R.P."/>
            <person name="Grigoriev I.V."/>
            <person name="Mortensen U.H."/>
            <person name="Andersen M.R."/>
            <person name="Baker S.E."/>
        </authorList>
    </citation>
    <scope>NUCLEOTIDE SEQUENCE [LARGE SCALE GENOMIC DNA]</scope>
    <source>
        <strain evidence="4 5">CBS 115571</strain>
    </source>
</reference>
<dbReference type="EMBL" id="KZ825259">
    <property type="protein sequence ID" value="PYI13154.1"/>
    <property type="molecule type" value="Genomic_DNA"/>
</dbReference>
<evidence type="ECO:0000256" key="2">
    <source>
        <dbReference type="SAM" id="MobiDB-lite"/>
    </source>
</evidence>
<keyword evidence="3" id="KW-1133">Transmembrane helix</keyword>
<feature type="region of interest" description="Disordered" evidence="2">
    <location>
        <begin position="252"/>
        <end position="299"/>
    </location>
</feature>
<dbReference type="OMA" id="GLKEQNH"/>
<dbReference type="InterPro" id="IPR033308">
    <property type="entry name" value="PGAP5/Cdc1/Ted1"/>
</dbReference>
<dbReference type="GO" id="GO:0005783">
    <property type="term" value="C:endoplasmic reticulum"/>
    <property type="evidence" value="ECO:0007669"/>
    <property type="project" value="TreeGrafter"/>
</dbReference>
<name>A0A2V5GVN7_ASPV1</name>
<dbReference type="SUPFAM" id="SSF56300">
    <property type="entry name" value="Metallo-dependent phosphatases"/>
    <property type="match status" value="1"/>
</dbReference>
<dbReference type="GO" id="GO:0016020">
    <property type="term" value="C:membrane"/>
    <property type="evidence" value="ECO:0007669"/>
    <property type="project" value="GOC"/>
</dbReference>
<sequence length="674" mass="74478">MFLRTLLCRLLVLLVPLAVTSSLYLYLYPVVHGCAFPLPHNDSHSFSNTFLATARQHLTIDAEPAPAAPFRLLVLADPQIEGDSSLPKAEDELPARLRHHWGQIRAALTSPGLSLNSTSATDAESTSDSISSNASETDSKPIPNPDINTRAPQSTPFKINLPATQQAITTALRSLLHTDLPRTLKAARKRLDLLGNDYYLAHIYRTLHWWSQPTHVTVLGDLIGSQWVSDEEFQRRGHRYWERVFQGGVRGDSFIPPVSAPPTDSDDTTRSNQNNDNDNDNINNNKTQNNNNADFALNPTTHSSPWANRILNVVGNHDIGYAGDASAARIARFEETFGTVNWDVKFWLNNTSASASHRNIAPHPNPPRIHIINLNSLTLDTPAYGPDIQSASYDYLNALITDRLAPVTDRSTFTLLLTHLPLHKRAGVCVDAPHFKFFEEDDNAEDGKEKRWFAGGLREQNHLSEWVSGNGVLEGVFGMSGEVAEVEGGGWGRKGLVLTGHDHEGCDVLHFVRRDGGFDSDLRDEGEGEGEGAEESKDKGKRETEDAAAAADPEQRDWKWDAKRYSAAQEAAATPPSTPSIREVTMRSMMGAYGGYAGLLSVWFDTDKQEWEYEIQMCAAGVQHIWWAVHVVDLVTVGVVVVVAALRLLAVVRRSRKSQERTDGGKGRPQEVKA</sequence>
<keyword evidence="5" id="KW-1185">Reference proteome</keyword>
<feature type="compositionally biased region" description="Low complexity" evidence="2">
    <location>
        <begin position="270"/>
        <end position="292"/>
    </location>
</feature>
<evidence type="ECO:0000256" key="1">
    <source>
        <dbReference type="ARBA" id="ARBA00023136"/>
    </source>
</evidence>
<dbReference type="STRING" id="1450538.A0A2V5GVN7"/>
<keyword evidence="3" id="KW-0812">Transmembrane</keyword>
<feature type="transmembrane region" description="Helical" evidence="3">
    <location>
        <begin position="625"/>
        <end position="649"/>
    </location>
</feature>
<evidence type="ECO:0000256" key="3">
    <source>
        <dbReference type="SAM" id="Phobius"/>
    </source>
</evidence>
<organism evidence="4 5">
    <name type="scientific">Aspergillus violaceofuscus (strain CBS 115571)</name>
    <dbReference type="NCBI Taxonomy" id="1450538"/>
    <lineage>
        <taxon>Eukaryota</taxon>
        <taxon>Fungi</taxon>
        <taxon>Dikarya</taxon>
        <taxon>Ascomycota</taxon>
        <taxon>Pezizomycotina</taxon>
        <taxon>Eurotiomycetes</taxon>
        <taxon>Eurotiomycetidae</taxon>
        <taxon>Eurotiales</taxon>
        <taxon>Aspergillaceae</taxon>
        <taxon>Aspergillus</taxon>
    </lineage>
</organism>
<dbReference type="GO" id="GO:0006506">
    <property type="term" value="P:GPI anchor biosynthetic process"/>
    <property type="evidence" value="ECO:0007669"/>
    <property type="project" value="InterPro"/>
</dbReference>
<proteinExistence type="predicted"/>
<evidence type="ECO:0008006" key="6">
    <source>
        <dbReference type="Google" id="ProtNLM"/>
    </source>
</evidence>